<reference evidence="7 9" key="2">
    <citation type="submission" date="2019-07" db="EMBL/GenBank/DDBJ databases">
        <title>Whole genome shotgun sequence of Acetobacter indonesiensis NBRC 16471.</title>
        <authorList>
            <person name="Hosoyama A."/>
            <person name="Uohara A."/>
            <person name="Ohji S."/>
            <person name="Ichikawa N."/>
        </authorList>
    </citation>
    <scope>NUCLEOTIDE SEQUENCE [LARGE SCALE GENOMIC DNA]</scope>
    <source>
        <strain evidence="7 9">NBRC 16471</strain>
    </source>
</reference>
<organism evidence="7 9">
    <name type="scientific">Acetobacter indonesiensis</name>
    <dbReference type="NCBI Taxonomy" id="104101"/>
    <lineage>
        <taxon>Bacteria</taxon>
        <taxon>Pseudomonadati</taxon>
        <taxon>Pseudomonadota</taxon>
        <taxon>Alphaproteobacteria</taxon>
        <taxon>Acetobacterales</taxon>
        <taxon>Acetobacteraceae</taxon>
        <taxon>Acetobacter</taxon>
    </lineage>
</organism>
<dbReference type="Pfam" id="PF00126">
    <property type="entry name" value="HTH_1"/>
    <property type="match status" value="1"/>
</dbReference>
<keyword evidence="2" id="KW-0805">Transcription regulation</keyword>
<keyword evidence="4" id="KW-0804">Transcription</keyword>
<dbReference type="InterPro" id="IPR036388">
    <property type="entry name" value="WH-like_DNA-bd_sf"/>
</dbReference>
<name>A0A6N3TA63_9PROT</name>
<dbReference type="Proteomes" id="UP000321104">
    <property type="component" value="Unassembled WGS sequence"/>
</dbReference>
<dbReference type="InterPro" id="IPR050950">
    <property type="entry name" value="HTH-type_LysR_regulators"/>
</dbReference>
<evidence type="ECO:0000256" key="4">
    <source>
        <dbReference type="ARBA" id="ARBA00023163"/>
    </source>
</evidence>
<dbReference type="PANTHER" id="PTHR30419:SF7">
    <property type="entry name" value="HTH-TYPE TRANSCRIPTIONAL REGULATOR TDCA"/>
    <property type="match status" value="1"/>
</dbReference>
<feature type="domain" description="HTH lysR-type" evidence="5">
    <location>
        <begin position="11"/>
        <end position="68"/>
    </location>
</feature>
<accession>A0A6N3TA63</accession>
<evidence type="ECO:0000256" key="2">
    <source>
        <dbReference type="ARBA" id="ARBA00023015"/>
    </source>
</evidence>
<dbReference type="EMBL" id="BAMW01000005">
    <property type="protein sequence ID" value="GAN62010.1"/>
    <property type="molecule type" value="Genomic_DNA"/>
</dbReference>
<dbReference type="CDD" id="cd05466">
    <property type="entry name" value="PBP2_LTTR_substrate"/>
    <property type="match status" value="1"/>
</dbReference>
<dbReference type="GO" id="GO:0005829">
    <property type="term" value="C:cytosol"/>
    <property type="evidence" value="ECO:0007669"/>
    <property type="project" value="TreeGrafter"/>
</dbReference>
<proteinExistence type="inferred from homology"/>
<dbReference type="Gene3D" id="1.10.10.10">
    <property type="entry name" value="Winged helix-like DNA-binding domain superfamily/Winged helix DNA-binding domain"/>
    <property type="match status" value="1"/>
</dbReference>
<reference evidence="6 8" key="1">
    <citation type="submission" date="2012-11" db="EMBL/GenBank/DDBJ databases">
        <title>Whole genome sequence of Acetobacter indonesiensis 5H-1.</title>
        <authorList>
            <person name="Azuma Y."/>
            <person name="Higashiura N."/>
            <person name="Hirakawa H."/>
            <person name="Matsushita K."/>
        </authorList>
    </citation>
    <scope>NUCLEOTIDE SEQUENCE [LARGE SCALE GENOMIC DNA]</scope>
    <source>
        <strain evidence="6 8">5H-1</strain>
    </source>
</reference>
<gene>
    <name evidence="6" type="ORF">Abin_005_033</name>
    <name evidence="7" type="ORF">AIN02nite_27520</name>
</gene>
<dbReference type="GO" id="GO:0003700">
    <property type="term" value="F:DNA-binding transcription factor activity"/>
    <property type="evidence" value="ECO:0007669"/>
    <property type="project" value="InterPro"/>
</dbReference>
<evidence type="ECO:0000256" key="3">
    <source>
        <dbReference type="ARBA" id="ARBA00023125"/>
    </source>
</evidence>
<evidence type="ECO:0000313" key="6">
    <source>
        <dbReference type="EMBL" id="GAN62010.1"/>
    </source>
</evidence>
<protein>
    <submittedName>
        <fullName evidence="6">Transcriptional regulator LysR</fullName>
    </submittedName>
</protein>
<dbReference type="Gene3D" id="3.40.190.290">
    <property type="match status" value="1"/>
</dbReference>
<dbReference type="InterPro" id="IPR005119">
    <property type="entry name" value="LysR_subst-bd"/>
</dbReference>
<dbReference type="InterPro" id="IPR000847">
    <property type="entry name" value="LysR_HTH_N"/>
</dbReference>
<dbReference type="Proteomes" id="UP000032673">
    <property type="component" value="Unassembled WGS sequence"/>
</dbReference>
<dbReference type="Pfam" id="PF03466">
    <property type="entry name" value="LysR_substrate"/>
    <property type="match status" value="1"/>
</dbReference>
<sequence>MQTHPDPRNLIKLRHFKLIETLMATRSIRLAAERLRITPAAVSKSCLELENILNTKLFIRKSGELIPYPLCERLVATGRRISAELNNLINEIPHHDKNFHNTVKIGFQTPMLQDAIVRGVAKIKHMHPNLNLILEYGSRQSLLSGIETNLYDFIFISLTDIIPHPRFKAQKLGEEQYVIANIEEIYSIPEVLQKWEEFSSATWVLPVKGLAIRDKFDSILAARRLSLPERRIEINSPIGREKIISLSNAFTIAPLTVMRELGRLSGFLNETLSFLPEMCMDTGIVWLKDSPMSSAAQYVSEFIINKIVKNNREIKNENNIQY</sequence>
<evidence type="ECO:0000313" key="9">
    <source>
        <dbReference type="Proteomes" id="UP000321104"/>
    </source>
</evidence>
<dbReference type="GO" id="GO:0003677">
    <property type="term" value="F:DNA binding"/>
    <property type="evidence" value="ECO:0007669"/>
    <property type="project" value="UniProtKB-KW"/>
</dbReference>
<keyword evidence="8" id="KW-1185">Reference proteome</keyword>
<dbReference type="AlphaFoldDB" id="A0A6N3TA63"/>
<dbReference type="EMBL" id="BJXQ01000026">
    <property type="protein sequence ID" value="GEN04727.1"/>
    <property type="molecule type" value="Genomic_DNA"/>
</dbReference>
<dbReference type="InterPro" id="IPR036390">
    <property type="entry name" value="WH_DNA-bd_sf"/>
</dbReference>
<dbReference type="RefSeq" id="WP_048844574.1">
    <property type="nucleotide sequence ID" value="NZ_BAMW01000005.1"/>
</dbReference>
<comment type="caution">
    <text evidence="7">The sequence shown here is derived from an EMBL/GenBank/DDBJ whole genome shotgun (WGS) entry which is preliminary data.</text>
</comment>
<dbReference type="SUPFAM" id="SSF53850">
    <property type="entry name" value="Periplasmic binding protein-like II"/>
    <property type="match status" value="1"/>
</dbReference>
<dbReference type="PANTHER" id="PTHR30419">
    <property type="entry name" value="HTH-TYPE TRANSCRIPTIONAL REGULATOR YBHD"/>
    <property type="match status" value="1"/>
</dbReference>
<dbReference type="SUPFAM" id="SSF46785">
    <property type="entry name" value="Winged helix' DNA-binding domain"/>
    <property type="match status" value="1"/>
</dbReference>
<evidence type="ECO:0000256" key="1">
    <source>
        <dbReference type="ARBA" id="ARBA00009437"/>
    </source>
</evidence>
<evidence type="ECO:0000259" key="5">
    <source>
        <dbReference type="PROSITE" id="PS50931"/>
    </source>
</evidence>
<comment type="similarity">
    <text evidence="1">Belongs to the LysR transcriptional regulatory family.</text>
</comment>
<evidence type="ECO:0000313" key="7">
    <source>
        <dbReference type="EMBL" id="GEN04727.1"/>
    </source>
</evidence>
<dbReference type="PROSITE" id="PS50931">
    <property type="entry name" value="HTH_LYSR"/>
    <property type="match status" value="1"/>
</dbReference>
<keyword evidence="3" id="KW-0238">DNA-binding</keyword>
<evidence type="ECO:0000313" key="8">
    <source>
        <dbReference type="Proteomes" id="UP000032673"/>
    </source>
</evidence>